<accession>A0AAV4W271</accession>
<dbReference type="AlphaFoldDB" id="A0AAV4W271"/>
<evidence type="ECO:0000313" key="2">
    <source>
        <dbReference type="Proteomes" id="UP001054945"/>
    </source>
</evidence>
<dbReference type="Proteomes" id="UP001054945">
    <property type="component" value="Unassembled WGS sequence"/>
</dbReference>
<dbReference type="EMBL" id="BPLR01015536">
    <property type="protein sequence ID" value="GIY76807.1"/>
    <property type="molecule type" value="Genomic_DNA"/>
</dbReference>
<name>A0AAV4W271_CAEEX</name>
<sequence>MTNGFSLGDASVACPRRLIGNFGHLPAKRKLSCCCTGFRSFRESFVKKGPFSLHPHTLPFIESSSNRSHGLPEMVGGLMMGGRDT</sequence>
<keyword evidence="2" id="KW-1185">Reference proteome</keyword>
<evidence type="ECO:0000313" key="1">
    <source>
        <dbReference type="EMBL" id="GIY76807.1"/>
    </source>
</evidence>
<protein>
    <submittedName>
        <fullName evidence="1">Uncharacterized protein</fullName>
    </submittedName>
</protein>
<organism evidence="1 2">
    <name type="scientific">Caerostris extrusa</name>
    <name type="common">Bark spider</name>
    <name type="synonym">Caerostris bankana</name>
    <dbReference type="NCBI Taxonomy" id="172846"/>
    <lineage>
        <taxon>Eukaryota</taxon>
        <taxon>Metazoa</taxon>
        <taxon>Ecdysozoa</taxon>
        <taxon>Arthropoda</taxon>
        <taxon>Chelicerata</taxon>
        <taxon>Arachnida</taxon>
        <taxon>Araneae</taxon>
        <taxon>Araneomorphae</taxon>
        <taxon>Entelegynae</taxon>
        <taxon>Araneoidea</taxon>
        <taxon>Araneidae</taxon>
        <taxon>Caerostris</taxon>
    </lineage>
</organism>
<gene>
    <name evidence="1" type="ORF">CEXT_96011</name>
</gene>
<comment type="caution">
    <text evidence="1">The sequence shown here is derived from an EMBL/GenBank/DDBJ whole genome shotgun (WGS) entry which is preliminary data.</text>
</comment>
<proteinExistence type="predicted"/>
<reference evidence="1 2" key="1">
    <citation type="submission" date="2021-06" db="EMBL/GenBank/DDBJ databases">
        <title>Caerostris extrusa draft genome.</title>
        <authorList>
            <person name="Kono N."/>
            <person name="Arakawa K."/>
        </authorList>
    </citation>
    <scope>NUCLEOTIDE SEQUENCE [LARGE SCALE GENOMIC DNA]</scope>
</reference>